<accession>A0A9D4KI56</accession>
<reference evidence="1" key="1">
    <citation type="journal article" date="2019" name="bioRxiv">
        <title>The Genome of the Zebra Mussel, Dreissena polymorpha: A Resource for Invasive Species Research.</title>
        <authorList>
            <person name="McCartney M.A."/>
            <person name="Auch B."/>
            <person name="Kono T."/>
            <person name="Mallez S."/>
            <person name="Zhang Y."/>
            <person name="Obille A."/>
            <person name="Becker A."/>
            <person name="Abrahante J.E."/>
            <person name="Garbe J."/>
            <person name="Badalamenti J.P."/>
            <person name="Herman A."/>
            <person name="Mangelson H."/>
            <person name="Liachko I."/>
            <person name="Sullivan S."/>
            <person name="Sone E.D."/>
            <person name="Koren S."/>
            <person name="Silverstein K.A.T."/>
            <person name="Beckman K.B."/>
            <person name="Gohl D.M."/>
        </authorList>
    </citation>
    <scope>NUCLEOTIDE SEQUENCE</scope>
    <source>
        <strain evidence="1">Duluth1</strain>
        <tissue evidence="1">Whole animal</tissue>
    </source>
</reference>
<sequence>MVVLFVGAIFLFLCIKLVLSVIQKIIDLSQSGKEKARRLEQKMKKVKMPT</sequence>
<evidence type="ECO:0000313" key="2">
    <source>
        <dbReference type="Proteomes" id="UP000828390"/>
    </source>
</evidence>
<dbReference type="AlphaFoldDB" id="A0A9D4KI56"/>
<proteinExistence type="predicted"/>
<evidence type="ECO:0000313" key="1">
    <source>
        <dbReference type="EMBL" id="KAH3840397.1"/>
    </source>
</evidence>
<comment type="caution">
    <text evidence="1">The sequence shown here is derived from an EMBL/GenBank/DDBJ whole genome shotgun (WGS) entry which is preliminary data.</text>
</comment>
<keyword evidence="2" id="KW-1185">Reference proteome</keyword>
<gene>
    <name evidence="1" type="ORF">DPMN_113845</name>
</gene>
<protein>
    <submittedName>
        <fullName evidence="1">Uncharacterized protein</fullName>
    </submittedName>
</protein>
<reference evidence="1" key="2">
    <citation type="submission" date="2020-11" db="EMBL/GenBank/DDBJ databases">
        <authorList>
            <person name="McCartney M.A."/>
            <person name="Auch B."/>
            <person name="Kono T."/>
            <person name="Mallez S."/>
            <person name="Becker A."/>
            <person name="Gohl D.M."/>
            <person name="Silverstein K.A.T."/>
            <person name="Koren S."/>
            <person name="Bechman K.B."/>
            <person name="Herman A."/>
            <person name="Abrahante J.E."/>
            <person name="Garbe J."/>
        </authorList>
    </citation>
    <scope>NUCLEOTIDE SEQUENCE</scope>
    <source>
        <strain evidence="1">Duluth1</strain>
        <tissue evidence="1">Whole animal</tissue>
    </source>
</reference>
<dbReference type="Proteomes" id="UP000828390">
    <property type="component" value="Unassembled WGS sequence"/>
</dbReference>
<name>A0A9D4KI56_DREPO</name>
<dbReference type="EMBL" id="JAIWYP010000004">
    <property type="protein sequence ID" value="KAH3840397.1"/>
    <property type="molecule type" value="Genomic_DNA"/>
</dbReference>
<organism evidence="1 2">
    <name type="scientific">Dreissena polymorpha</name>
    <name type="common">Zebra mussel</name>
    <name type="synonym">Mytilus polymorpha</name>
    <dbReference type="NCBI Taxonomy" id="45954"/>
    <lineage>
        <taxon>Eukaryota</taxon>
        <taxon>Metazoa</taxon>
        <taxon>Spiralia</taxon>
        <taxon>Lophotrochozoa</taxon>
        <taxon>Mollusca</taxon>
        <taxon>Bivalvia</taxon>
        <taxon>Autobranchia</taxon>
        <taxon>Heteroconchia</taxon>
        <taxon>Euheterodonta</taxon>
        <taxon>Imparidentia</taxon>
        <taxon>Neoheterodontei</taxon>
        <taxon>Myida</taxon>
        <taxon>Dreissenoidea</taxon>
        <taxon>Dreissenidae</taxon>
        <taxon>Dreissena</taxon>
    </lineage>
</organism>